<evidence type="ECO:0000256" key="9">
    <source>
        <dbReference type="SAM" id="Coils"/>
    </source>
</evidence>
<dbReference type="GO" id="GO:0000155">
    <property type="term" value="F:phosphorelay sensor kinase activity"/>
    <property type="evidence" value="ECO:0007669"/>
    <property type="project" value="InterPro"/>
</dbReference>
<organism evidence="11 12">
    <name type="scientific">Cellulomonas aerilata</name>
    <dbReference type="NCBI Taxonomy" id="515326"/>
    <lineage>
        <taxon>Bacteria</taxon>
        <taxon>Bacillati</taxon>
        <taxon>Actinomycetota</taxon>
        <taxon>Actinomycetes</taxon>
        <taxon>Micrococcales</taxon>
        <taxon>Cellulomonadaceae</taxon>
        <taxon>Cellulomonas</taxon>
    </lineage>
</organism>
<name>A0A512DC83_9CELL</name>
<keyword evidence="4" id="KW-0597">Phosphoprotein</keyword>
<keyword evidence="5" id="KW-0808">Transferase</keyword>
<evidence type="ECO:0000256" key="2">
    <source>
        <dbReference type="ARBA" id="ARBA00004236"/>
    </source>
</evidence>
<keyword evidence="9" id="KW-0175">Coiled coil</keyword>
<dbReference type="PANTHER" id="PTHR42878:SF15">
    <property type="entry name" value="BACTERIOPHYTOCHROME"/>
    <property type="match status" value="1"/>
</dbReference>
<dbReference type="SMART" id="SM00388">
    <property type="entry name" value="HisKA"/>
    <property type="match status" value="1"/>
</dbReference>
<dbReference type="Proteomes" id="UP000321181">
    <property type="component" value="Unassembled WGS sequence"/>
</dbReference>
<dbReference type="InterPro" id="IPR036890">
    <property type="entry name" value="HATPase_C_sf"/>
</dbReference>
<sequence length="572" mass="61606">MGEAQRVAALRGYGLLDVPVRDDELEGVVRLAAAVAGVPTATLNLIDDHRQCQLTTVGFRGSDSPRTDSMCDVRFLEGRTVWTRDASTHPDYATNPWVTGQLAAVRFYASVPLVDASGHVLGTLCVFDVVPRVVTHAQLRLLEDAAGVVMALFERRRQARDNANLAAEADEQRTLVELTMGALEERYELTEAILETIDVGVAVAGPDGRLTMLNRAARDWLGVDADTRLDRGDHLDRYTVLAADGVTRLTPEQRPLRRALVEGSVSGEERVIAVDGRPPVRLTTSGRALLAADGTRLGAVIAMSDVTRDREQRAALESAHLELADRTRELERSNDELEQFAATVSHDLRSPLTVVDGYLELLDEVYDDALGDQGRSWVATARRGLGRTLALTDALLTYAQAGATRCVRRPVDLREVLDAAVVDLRHEVVGAGALIEGGELPTLLGDESLLRQLLQNLLGNAIKHRRPDVPCRVQVTAAPTDDGWVVSVADNGRGIPADQRQRVFAMFTTLDPGARTGHGVGLATCQRIVERHGGRIWVADTPGGGATVHVGLPQSTELSSPGSPGASAHRAG</sequence>
<evidence type="ECO:0000256" key="3">
    <source>
        <dbReference type="ARBA" id="ARBA00012438"/>
    </source>
</evidence>
<dbReference type="SUPFAM" id="SSF55785">
    <property type="entry name" value="PYP-like sensor domain (PAS domain)"/>
    <property type="match status" value="1"/>
</dbReference>
<dbReference type="EMBL" id="BJYY01000013">
    <property type="protein sequence ID" value="GEO34065.1"/>
    <property type="molecule type" value="Genomic_DNA"/>
</dbReference>
<dbReference type="PROSITE" id="PS50109">
    <property type="entry name" value="HIS_KIN"/>
    <property type="match status" value="1"/>
</dbReference>
<comment type="catalytic activity">
    <reaction evidence="1">
        <text>ATP + protein L-histidine = ADP + protein N-phospho-L-histidine.</text>
        <dbReference type="EC" id="2.7.13.3"/>
    </reaction>
</comment>
<dbReference type="Gene3D" id="3.30.450.40">
    <property type="match status" value="1"/>
</dbReference>
<keyword evidence="6" id="KW-0418">Kinase</keyword>
<dbReference type="Pfam" id="PF08448">
    <property type="entry name" value="PAS_4"/>
    <property type="match status" value="1"/>
</dbReference>
<dbReference type="CDD" id="cd00082">
    <property type="entry name" value="HisKA"/>
    <property type="match status" value="1"/>
</dbReference>
<dbReference type="SMART" id="SM00387">
    <property type="entry name" value="HATPase_c"/>
    <property type="match status" value="1"/>
</dbReference>
<evidence type="ECO:0000256" key="6">
    <source>
        <dbReference type="ARBA" id="ARBA00022777"/>
    </source>
</evidence>
<dbReference type="SUPFAM" id="SSF55874">
    <property type="entry name" value="ATPase domain of HSP90 chaperone/DNA topoisomerase II/histidine kinase"/>
    <property type="match status" value="1"/>
</dbReference>
<dbReference type="Gene3D" id="3.30.450.20">
    <property type="entry name" value="PAS domain"/>
    <property type="match status" value="1"/>
</dbReference>
<dbReference type="GO" id="GO:0005886">
    <property type="term" value="C:plasma membrane"/>
    <property type="evidence" value="ECO:0007669"/>
    <property type="project" value="UniProtKB-SubCell"/>
</dbReference>
<dbReference type="InterPro" id="IPR029016">
    <property type="entry name" value="GAF-like_dom_sf"/>
</dbReference>
<dbReference type="SUPFAM" id="SSF55781">
    <property type="entry name" value="GAF domain-like"/>
    <property type="match status" value="1"/>
</dbReference>
<dbReference type="PRINTS" id="PR00344">
    <property type="entry name" value="BCTRLSENSOR"/>
</dbReference>
<dbReference type="InterPro" id="IPR013656">
    <property type="entry name" value="PAS_4"/>
</dbReference>
<dbReference type="EC" id="2.7.13.3" evidence="3"/>
<reference evidence="11 12" key="1">
    <citation type="submission" date="2019-07" db="EMBL/GenBank/DDBJ databases">
        <title>Whole genome shotgun sequence of Cellulomonas aerilata NBRC 106308.</title>
        <authorList>
            <person name="Hosoyama A."/>
            <person name="Uohara A."/>
            <person name="Ohji S."/>
            <person name="Ichikawa N."/>
        </authorList>
    </citation>
    <scope>NUCLEOTIDE SEQUENCE [LARGE SCALE GENOMIC DNA]</scope>
    <source>
        <strain evidence="11 12">NBRC 106308</strain>
    </source>
</reference>
<comment type="subcellular location">
    <subcellularLocation>
        <location evidence="2">Cell membrane</location>
    </subcellularLocation>
</comment>
<dbReference type="GO" id="GO:0030295">
    <property type="term" value="F:protein kinase activator activity"/>
    <property type="evidence" value="ECO:0007669"/>
    <property type="project" value="TreeGrafter"/>
</dbReference>
<keyword evidence="7" id="KW-0902">Two-component regulatory system</keyword>
<dbReference type="InterPro" id="IPR004358">
    <property type="entry name" value="Sig_transdc_His_kin-like_C"/>
</dbReference>
<dbReference type="Gene3D" id="3.30.565.10">
    <property type="entry name" value="Histidine kinase-like ATPase, C-terminal domain"/>
    <property type="match status" value="1"/>
</dbReference>
<dbReference type="InterPro" id="IPR003594">
    <property type="entry name" value="HATPase_dom"/>
</dbReference>
<dbReference type="InterPro" id="IPR003661">
    <property type="entry name" value="HisK_dim/P_dom"/>
</dbReference>
<dbReference type="Pfam" id="PF02518">
    <property type="entry name" value="HATPase_c"/>
    <property type="match status" value="1"/>
</dbReference>
<dbReference type="InterPro" id="IPR036097">
    <property type="entry name" value="HisK_dim/P_sf"/>
</dbReference>
<dbReference type="InterPro" id="IPR005467">
    <property type="entry name" value="His_kinase_dom"/>
</dbReference>
<protein>
    <recommendedName>
        <fullName evidence="8">Sensor-like histidine kinase SenX3</fullName>
        <ecNumber evidence="3">2.7.13.3</ecNumber>
    </recommendedName>
</protein>
<evidence type="ECO:0000256" key="8">
    <source>
        <dbReference type="ARBA" id="ARBA00039401"/>
    </source>
</evidence>
<comment type="caution">
    <text evidence="11">The sequence shown here is derived from an EMBL/GenBank/DDBJ whole genome shotgun (WGS) entry which is preliminary data.</text>
</comment>
<evidence type="ECO:0000256" key="5">
    <source>
        <dbReference type="ARBA" id="ARBA00022679"/>
    </source>
</evidence>
<evidence type="ECO:0000256" key="1">
    <source>
        <dbReference type="ARBA" id="ARBA00000085"/>
    </source>
</evidence>
<dbReference type="InterPro" id="IPR050351">
    <property type="entry name" value="BphY/WalK/GraS-like"/>
</dbReference>
<dbReference type="PANTHER" id="PTHR42878">
    <property type="entry name" value="TWO-COMPONENT HISTIDINE KINASE"/>
    <property type="match status" value="1"/>
</dbReference>
<feature type="coiled-coil region" evidence="9">
    <location>
        <begin position="316"/>
        <end position="343"/>
    </location>
</feature>
<dbReference type="AlphaFoldDB" id="A0A512DC83"/>
<evidence type="ECO:0000259" key="10">
    <source>
        <dbReference type="PROSITE" id="PS50109"/>
    </source>
</evidence>
<keyword evidence="12" id="KW-1185">Reference proteome</keyword>
<evidence type="ECO:0000313" key="11">
    <source>
        <dbReference type="EMBL" id="GEO34065.1"/>
    </source>
</evidence>
<proteinExistence type="predicted"/>
<dbReference type="Pfam" id="PF00512">
    <property type="entry name" value="HisKA"/>
    <property type="match status" value="1"/>
</dbReference>
<evidence type="ECO:0000256" key="7">
    <source>
        <dbReference type="ARBA" id="ARBA00023012"/>
    </source>
</evidence>
<evidence type="ECO:0000313" key="12">
    <source>
        <dbReference type="Proteomes" id="UP000321181"/>
    </source>
</evidence>
<dbReference type="Gene3D" id="1.10.287.130">
    <property type="match status" value="1"/>
</dbReference>
<dbReference type="GO" id="GO:0007234">
    <property type="term" value="P:osmosensory signaling via phosphorelay pathway"/>
    <property type="evidence" value="ECO:0007669"/>
    <property type="project" value="TreeGrafter"/>
</dbReference>
<accession>A0A512DC83</accession>
<gene>
    <name evidence="11" type="ORF">CAE01nite_17900</name>
</gene>
<dbReference type="GO" id="GO:0000156">
    <property type="term" value="F:phosphorelay response regulator activity"/>
    <property type="evidence" value="ECO:0007669"/>
    <property type="project" value="TreeGrafter"/>
</dbReference>
<dbReference type="SUPFAM" id="SSF47384">
    <property type="entry name" value="Homodimeric domain of signal transducing histidine kinase"/>
    <property type="match status" value="1"/>
</dbReference>
<feature type="domain" description="Histidine kinase" evidence="10">
    <location>
        <begin position="343"/>
        <end position="556"/>
    </location>
</feature>
<evidence type="ECO:0000256" key="4">
    <source>
        <dbReference type="ARBA" id="ARBA00022553"/>
    </source>
</evidence>
<dbReference type="InterPro" id="IPR035965">
    <property type="entry name" value="PAS-like_dom_sf"/>
</dbReference>